<keyword evidence="6" id="KW-1185">Reference proteome</keyword>
<gene>
    <name evidence="5" type="ordered locus">Desti_2832</name>
</gene>
<dbReference type="AlphaFoldDB" id="I4C7G1"/>
<proteinExistence type="inferred from homology"/>
<dbReference type="PANTHER" id="PTHR30244:SF34">
    <property type="entry name" value="DTDP-4-AMINO-4,6-DIDEOXYGALACTOSE TRANSAMINASE"/>
    <property type="match status" value="1"/>
</dbReference>
<dbReference type="EMBL" id="CP003360">
    <property type="protein sequence ID" value="AFM25502.1"/>
    <property type="molecule type" value="Genomic_DNA"/>
</dbReference>
<dbReference type="InterPro" id="IPR015424">
    <property type="entry name" value="PyrdxlP-dep_Trfase"/>
</dbReference>
<evidence type="ECO:0000256" key="2">
    <source>
        <dbReference type="PIRSR" id="PIRSR000390-1"/>
    </source>
</evidence>
<dbReference type="PANTHER" id="PTHR30244">
    <property type="entry name" value="TRANSAMINASE"/>
    <property type="match status" value="1"/>
</dbReference>
<dbReference type="GO" id="GO:0008483">
    <property type="term" value="F:transaminase activity"/>
    <property type="evidence" value="ECO:0007669"/>
    <property type="project" value="TreeGrafter"/>
</dbReference>
<sequence>MENIPIIRPTLPPMERIVETFQQSYDFGAVTLGKVTAALEERTAEFTQTAHALAVSSCTSGLMLAFAAMEFPEASEVIVPSFTFAATVQAIVWNRLTPVYVDCLPGTFAIDPDQVRRALSPRTAAICPVTIYGLPPDFNELQQISSQHGLPMICDSAQGLGSTYKGKPSGGFGTCEVFSLSPTKVITAIEGGLITTDDSEFADKLRMMRDYGKGPGGEEMVLNGLSARMSELHASVGLLSLENARNLVDARLRLIETYRHRTKNLRGCRVQEFPGDRTSSGNYFTLLIGPKAKKDRDAVRAELRAANIESKRYFFPPVHEQPALKRVPHRIVGDLRNTIAASQESLALPLFSHMTEEQQQRVCDCLVSVLG</sequence>
<evidence type="ECO:0000256" key="3">
    <source>
        <dbReference type="PIRSR" id="PIRSR000390-2"/>
    </source>
</evidence>
<evidence type="ECO:0000313" key="6">
    <source>
        <dbReference type="Proteomes" id="UP000006055"/>
    </source>
</evidence>
<dbReference type="SUPFAM" id="SSF53383">
    <property type="entry name" value="PLP-dependent transferases"/>
    <property type="match status" value="1"/>
</dbReference>
<dbReference type="Proteomes" id="UP000006055">
    <property type="component" value="Chromosome"/>
</dbReference>
<dbReference type="PIRSF" id="PIRSF000390">
    <property type="entry name" value="PLP_StrS"/>
    <property type="match status" value="1"/>
</dbReference>
<dbReference type="GO" id="GO:0030170">
    <property type="term" value="F:pyridoxal phosphate binding"/>
    <property type="evidence" value="ECO:0007669"/>
    <property type="project" value="TreeGrafter"/>
</dbReference>
<dbReference type="KEGG" id="dti:Desti_2832"/>
<dbReference type="STRING" id="706587.Desti_2832"/>
<dbReference type="eggNOG" id="COG0399">
    <property type="taxonomic scope" value="Bacteria"/>
</dbReference>
<reference evidence="6" key="1">
    <citation type="submission" date="2012-06" db="EMBL/GenBank/DDBJ databases">
        <title>Complete sequence of chromosome of Desulfomonile tiedjei DSM 6799.</title>
        <authorList>
            <person name="Lucas S."/>
            <person name="Copeland A."/>
            <person name="Lapidus A."/>
            <person name="Glavina del Rio T."/>
            <person name="Dalin E."/>
            <person name="Tice H."/>
            <person name="Bruce D."/>
            <person name="Goodwin L."/>
            <person name="Pitluck S."/>
            <person name="Peters L."/>
            <person name="Ovchinnikova G."/>
            <person name="Zeytun A."/>
            <person name="Lu M."/>
            <person name="Kyrpides N."/>
            <person name="Mavromatis K."/>
            <person name="Ivanova N."/>
            <person name="Brettin T."/>
            <person name="Detter J.C."/>
            <person name="Han C."/>
            <person name="Larimer F."/>
            <person name="Land M."/>
            <person name="Hauser L."/>
            <person name="Markowitz V."/>
            <person name="Cheng J.-F."/>
            <person name="Hugenholtz P."/>
            <person name="Woyke T."/>
            <person name="Wu D."/>
            <person name="Spring S."/>
            <person name="Schroeder M."/>
            <person name="Brambilla E."/>
            <person name="Klenk H.-P."/>
            <person name="Eisen J.A."/>
        </authorList>
    </citation>
    <scope>NUCLEOTIDE SEQUENCE [LARGE SCALE GENOMIC DNA]</scope>
    <source>
        <strain evidence="6">ATCC 49306 / DSM 6799 / DCB-1</strain>
    </source>
</reference>
<dbReference type="GO" id="GO:0000271">
    <property type="term" value="P:polysaccharide biosynthetic process"/>
    <property type="evidence" value="ECO:0007669"/>
    <property type="project" value="TreeGrafter"/>
</dbReference>
<dbReference type="CDD" id="cd00616">
    <property type="entry name" value="AHBA_syn"/>
    <property type="match status" value="1"/>
</dbReference>
<organism evidence="5 6">
    <name type="scientific">Desulfomonile tiedjei (strain ATCC 49306 / DSM 6799 / DCB-1)</name>
    <dbReference type="NCBI Taxonomy" id="706587"/>
    <lineage>
        <taxon>Bacteria</taxon>
        <taxon>Pseudomonadati</taxon>
        <taxon>Thermodesulfobacteriota</taxon>
        <taxon>Desulfomonilia</taxon>
        <taxon>Desulfomonilales</taxon>
        <taxon>Desulfomonilaceae</taxon>
        <taxon>Desulfomonile</taxon>
    </lineage>
</organism>
<comment type="similarity">
    <text evidence="1 4">Belongs to the DegT/DnrJ/EryC1 family.</text>
</comment>
<evidence type="ECO:0000256" key="4">
    <source>
        <dbReference type="RuleBase" id="RU004508"/>
    </source>
</evidence>
<dbReference type="Pfam" id="PF01041">
    <property type="entry name" value="DegT_DnrJ_EryC1"/>
    <property type="match status" value="1"/>
</dbReference>
<dbReference type="OrthoDB" id="9771070at2"/>
<dbReference type="InterPro" id="IPR000653">
    <property type="entry name" value="DegT/StrS_aminotransferase"/>
</dbReference>
<protein>
    <submittedName>
        <fullName evidence="5">Putative PLP-dependent enzyme possibly involved in cell wall biogenesis</fullName>
    </submittedName>
</protein>
<evidence type="ECO:0000313" key="5">
    <source>
        <dbReference type="EMBL" id="AFM25502.1"/>
    </source>
</evidence>
<feature type="modified residue" description="N6-(pyridoxal phosphate)lysine" evidence="3">
    <location>
        <position position="184"/>
    </location>
</feature>
<feature type="active site" description="Proton acceptor" evidence="2">
    <location>
        <position position="184"/>
    </location>
</feature>
<dbReference type="Gene3D" id="3.40.640.10">
    <property type="entry name" value="Type I PLP-dependent aspartate aminotransferase-like (Major domain)"/>
    <property type="match status" value="1"/>
</dbReference>
<evidence type="ECO:0000256" key="1">
    <source>
        <dbReference type="ARBA" id="ARBA00037999"/>
    </source>
</evidence>
<keyword evidence="3 4" id="KW-0663">Pyridoxal phosphate</keyword>
<dbReference type="InterPro" id="IPR015421">
    <property type="entry name" value="PyrdxlP-dep_Trfase_major"/>
</dbReference>
<dbReference type="HOGENOM" id="CLU_033332_1_1_7"/>
<accession>I4C7G1</accession>
<name>I4C7G1_DESTA</name>